<evidence type="ECO:0000259" key="5">
    <source>
        <dbReference type="PROSITE" id="PS01124"/>
    </source>
</evidence>
<keyword evidence="7" id="KW-1185">Reference proteome</keyword>
<dbReference type="Pfam" id="PF12833">
    <property type="entry name" value="HTH_18"/>
    <property type="match status" value="1"/>
</dbReference>
<dbReference type="Gene3D" id="1.10.10.60">
    <property type="entry name" value="Homeodomain-like"/>
    <property type="match status" value="2"/>
</dbReference>
<evidence type="ECO:0000313" key="7">
    <source>
        <dbReference type="Proteomes" id="UP000199460"/>
    </source>
</evidence>
<keyword evidence="3" id="KW-0804">Transcription</keyword>
<dbReference type="PANTHER" id="PTHR46796">
    <property type="entry name" value="HTH-TYPE TRANSCRIPTIONAL ACTIVATOR RHAS-RELATED"/>
    <property type="match status" value="1"/>
</dbReference>
<dbReference type="GO" id="GO:0003700">
    <property type="term" value="F:DNA-binding transcription factor activity"/>
    <property type="evidence" value="ECO:0007669"/>
    <property type="project" value="InterPro"/>
</dbReference>
<dbReference type="AlphaFoldDB" id="A0A1H0WYP9"/>
<organism evidence="6 7">
    <name type="scientific">Ectopseudomonas guguanensis</name>
    <dbReference type="NCBI Taxonomy" id="1198456"/>
    <lineage>
        <taxon>Bacteria</taxon>
        <taxon>Pseudomonadati</taxon>
        <taxon>Pseudomonadota</taxon>
        <taxon>Gammaproteobacteria</taxon>
        <taxon>Pseudomonadales</taxon>
        <taxon>Pseudomonadaceae</taxon>
        <taxon>Ectopseudomonas</taxon>
    </lineage>
</organism>
<keyword evidence="1" id="KW-0805">Transcription regulation</keyword>
<dbReference type="SUPFAM" id="SSF51215">
    <property type="entry name" value="Regulatory protein AraC"/>
    <property type="match status" value="1"/>
</dbReference>
<evidence type="ECO:0000256" key="4">
    <source>
        <dbReference type="ARBA" id="ARBA00037345"/>
    </source>
</evidence>
<comment type="function">
    <text evidence="4">Regulatory protein of the TOL plasmid xyl operons. XylS activates the xylXYZLTEGFJQKIH operon required for the degradation of toluene, m-xylene and p-xylene.</text>
</comment>
<dbReference type="PANTHER" id="PTHR46796:SF2">
    <property type="entry name" value="TRANSCRIPTIONAL REGULATORY PROTEIN"/>
    <property type="match status" value="1"/>
</dbReference>
<sequence>MRSQHDGQQAMNAQSWVDLKQDADTGIEVIRAHFEGHAYDPHWHDSYLIGFTEQGVQQFHCRRALLSSVAGQTFFLEPGDIHDGHAPTPGGFTYSTLYLEPAWLEKALPALFEQAPVDCLPGVPRTQPDDPGLLPCIVNALQALRDGEPRMVRDAALDALLERISRSLHWRQRLPGDPQIPSVALRARDYLHAHFHQNIGLDELARVCGVDRFRLSRAFKAAFGIAPHGYLIQLRLVRARRLLALGTAPADVASDLGFADQSHLGRWFRRANGLTPGAYRSLCTKLQDR</sequence>
<dbReference type="SMART" id="SM00342">
    <property type="entry name" value="HTH_ARAC"/>
    <property type="match status" value="1"/>
</dbReference>
<evidence type="ECO:0000313" key="6">
    <source>
        <dbReference type="EMBL" id="SDP95833.1"/>
    </source>
</evidence>
<name>A0A1H0WYP9_9GAMM</name>
<dbReference type="PROSITE" id="PS01124">
    <property type="entry name" value="HTH_ARAC_FAMILY_2"/>
    <property type="match status" value="1"/>
</dbReference>
<dbReference type="EMBL" id="FNJJ01000008">
    <property type="protein sequence ID" value="SDP95833.1"/>
    <property type="molecule type" value="Genomic_DNA"/>
</dbReference>
<proteinExistence type="predicted"/>
<keyword evidence="2 6" id="KW-0238">DNA-binding</keyword>
<feature type="domain" description="HTH araC/xylS-type" evidence="5">
    <location>
        <begin position="185"/>
        <end position="282"/>
    </location>
</feature>
<dbReference type="InterPro" id="IPR050204">
    <property type="entry name" value="AraC_XylS_family_regulators"/>
</dbReference>
<reference evidence="7" key="1">
    <citation type="submission" date="2016-10" db="EMBL/GenBank/DDBJ databases">
        <authorList>
            <person name="Varghese N."/>
            <person name="Submissions S."/>
        </authorList>
    </citation>
    <scope>NUCLEOTIDE SEQUENCE [LARGE SCALE GENOMIC DNA]</scope>
    <source>
        <strain evidence="7">JCM 18416</strain>
    </source>
</reference>
<dbReference type="InterPro" id="IPR009057">
    <property type="entry name" value="Homeodomain-like_sf"/>
</dbReference>
<dbReference type="InterPro" id="IPR003313">
    <property type="entry name" value="AraC-bd"/>
</dbReference>
<dbReference type="InterPro" id="IPR018060">
    <property type="entry name" value="HTH_AraC"/>
</dbReference>
<dbReference type="Pfam" id="PF02311">
    <property type="entry name" value="AraC_binding"/>
    <property type="match status" value="1"/>
</dbReference>
<evidence type="ECO:0000256" key="3">
    <source>
        <dbReference type="ARBA" id="ARBA00023163"/>
    </source>
</evidence>
<dbReference type="InterPro" id="IPR037923">
    <property type="entry name" value="HTH-like"/>
</dbReference>
<accession>A0A1H0WYP9</accession>
<evidence type="ECO:0000256" key="2">
    <source>
        <dbReference type="ARBA" id="ARBA00023125"/>
    </source>
</evidence>
<gene>
    <name evidence="6" type="ORF">SAMN05216213_108186</name>
</gene>
<dbReference type="Proteomes" id="UP000199460">
    <property type="component" value="Unassembled WGS sequence"/>
</dbReference>
<dbReference type="GO" id="GO:0043565">
    <property type="term" value="F:sequence-specific DNA binding"/>
    <property type="evidence" value="ECO:0007669"/>
    <property type="project" value="InterPro"/>
</dbReference>
<protein>
    <submittedName>
        <fullName evidence="6">AraC-type DNA-binding protein</fullName>
    </submittedName>
</protein>
<evidence type="ECO:0000256" key="1">
    <source>
        <dbReference type="ARBA" id="ARBA00023015"/>
    </source>
</evidence>
<dbReference type="SUPFAM" id="SSF46689">
    <property type="entry name" value="Homeodomain-like"/>
    <property type="match status" value="2"/>
</dbReference>